<name>A0A7V5PMD3_CALAY</name>
<dbReference type="GO" id="GO:0000400">
    <property type="term" value="F:four-way junction DNA binding"/>
    <property type="evidence" value="ECO:0007669"/>
    <property type="project" value="UniProtKB-UniRule"/>
</dbReference>
<feature type="domain" description="Helix-hairpin-helix DNA-binding motif class 1" evidence="7">
    <location>
        <begin position="73"/>
        <end position="92"/>
    </location>
</feature>
<dbReference type="SUPFAM" id="SSF50249">
    <property type="entry name" value="Nucleic acid-binding proteins"/>
    <property type="match status" value="1"/>
</dbReference>
<dbReference type="Gene3D" id="1.10.8.10">
    <property type="entry name" value="DNA helicase RuvA subunit, C-terminal domain"/>
    <property type="match status" value="1"/>
</dbReference>
<organism evidence="8">
    <name type="scientific">Caldithrix abyssi</name>
    <dbReference type="NCBI Taxonomy" id="187145"/>
    <lineage>
        <taxon>Bacteria</taxon>
        <taxon>Pseudomonadati</taxon>
        <taxon>Calditrichota</taxon>
        <taxon>Calditrichia</taxon>
        <taxon>Calditrichales</taxon>
        <taxon>Calditrichaceae</taxon>
        <taxon>Caldithrix</taxon>
    </lineage>
</organism>
<dbReference type="InterPro" id="IPR012340">
    <property type="entry name" value="NA-bd_OB-fold"/>
</dbReference>
<dbReference type="GO" id="GO:0005524">
    <property type="term" value="F:ATP binding"/>
    <property type="evidence" value="ECO:0007669"/>
    <property type="project" value="InterPro"/>
</dbReference>
<evidence type="ECO:0000256" key="3">
    <source>
        <dbReference type="ARBA" id="ARBA00023125"/>
    </source>
</evidence>
<dbReference type="InterPro" id="IPR036267">
    <property type="entry name" value="RuvA_C_sf"/>
</dbReference>
<comment type="domain">
    <text evidence="6">Has three domains with a flexible linker between the domains II and III and assumes an 'L' shape. Domain III is highly mobile and contacts RuvB.</text>
</comment>
<evidence type="ECO:0000259" key="7">
    <source>
        <dbReference type="SMART" id="SM00278"/>
    </source>
</evidence>
<evidence type="ECO:0000256" key="2">
    <source>
        <dbReference type="ARBA" id="ARBA00022763"/>
    </source>
</evidence>
<dbReference type="GO" id="GO:0006281">
    <property type="term" value="P:DNA repair"/>
    <property type="evidence" value="ECO:0007669"/>
    <property type="project" value="UniProtKB-UniRule"/>
</dbReference>
<comment type="function">
    <text evidence="6">The RuvA-RuvB-RuvC complex processes Holliday junction (HJ) DNA during genetic recombination and DNA repair, while the RuvA-RuvB complex plays an important role in the rescue of blocked DNA replication forks via replication fork reversal (RFR). RuvA specifically binds to HJ cruciform DNA, conferring on it an open structure. The RuvB hexamer acts as an ATP-dependent pump, pulling dsDNA into and through the RuvAB complex. HJ branch migration allows RuvC to scan DNA until it finds its consensus sequence, where it cleaves and resolves the cruciform DNA.</text>
</comment>
<dbReference type="EMBL" id="DROD01000028">
    <property type="protein sequence ID" value="HHJ51638.1"/>
    <property type="molecule type" value="Genomic_DNA"/>
</dbReference>
<dbReference type="InterPro" id="IPR011114">
    <property type="entry name" value="RuvA_C"/>
</dbReference>
<evidence type="ECO:0000256" key="4">
    <source>
        <dbReference type="ARBA" id="ARBA00023172"/>
    </source>
</evidence>
<dbReference type="InterPro" id="IPR013849">
    <property type="entry name" value="DNA_helicase_Holl-junc_RuvA_I"/>
</dbReference>
<dbReference type="NCBIfam" id="TIGR00084">
    <property type="entry name" value="ruvA"/>
    <property type="match status" value="1"/>
</dbReference>
<keyword evidence="4 6" id="KW-0233">DNA recombination</keyword>
<dbReference type="Pfam" id="PF14520">
    <property type="entry name" value="HHH_5"/>
    <property type="match status" value="1"/>
</dbReference>
<dbReference type="SUPFAM" id="SSF47781">
    <property type="entry name" value="RuvA domain 2-like"/>
    <property type="match status" value="1"/>
</dbReference>
<evidence type="ECO:0000313" key="8">
    <source>
        <dbReference type="EMBL" id="HHJ51638.1"/>
    </source>
</evidence>
<dbReference type="GO" id="GO:0009378">
    <property type="term" value="F:four-way junction helicase activity"/>
    <property type="evidence" value="ECO:0007669"/>
    <property type="project" value="InterPro"/>
</dbReference>
<dbReference type="AlphaFoldDB" id="A0A7V5PMD3"/>
<protein>
    <recommendedName>
        <fullName evidence="6">Holliday junction branch migration complex subunit RuvA</fullName>
    </recommendedName>
</protein>
<dbReference type="GO" id="GO:0006310">
    <property type="term" value="P:DNA recombination"/>
    <property type="evidence" value="ECO:0007669"/>
    <property type="project" value="UniProtKB-UniRule"/>
</dbReference>
<dbReference type="InterPro" id="IPR003583">
    <property type="entry name" value="Hlx-hairpin-Hlx_DNA-bd_motif"/>
</dbReference>
<comment type="caution">
    <text evidence="8">The sequence shown here is derived from an EMBL/GenBank/DDBJ whole genome shotgun (WGS) entry which is preliminary data.</text>
</comment>
<feature type="region of interest" description="Domain II" evidence="6">
    <location>
        <begin position="65"/>
        <end position="142"/>
    </location>
</feature>
<feature type="domain" description="Helix-hairpin-helix DNA-binding motif class 1" evidence="7">
    <location>
        <begin position="108"/>
        <end position="127"/>
    </location>
</feature>
<dbReference type="Proteomes" id="UP000886124">
    <property type="component" value="Unassembled WGS sequence"/>
</dbReference>
<sequence length="199" mass="21635">MYDYLSGKLVKKQATEVVLDVNGVGYGLKVSLSTAEQLPEEGAQVQLKTYLHVREDVLQLYGFANEDEREIFKALISISGVGPKLAQTILSGMTPAKLLAAIRNKDEKQLHAISGVGKKTAQRLIVELKDKSVVIHSGMEQTAESPSVAFGALENEAMMALISLGYRRAQAEKAIAKVMAKGDHPLTTEELIKEALKTI</sequence>
<feature type="region of interest" description="Domain III" evidence="6">
    <location>
        <begin position="153"/>
        <end position="199"/>
    </location>
</feature>
<dbReference type="GO" id="GO:0048476">
    <property type="term" value="C:Holliday junction resolvase complex"/>
    <property type="evidence" value="ECO:0007669"/>
    <property type="project" value="UniProtKB-UniRule"/>
</dbReference>
<dbReference type="Pfam" id="PF07499">
    <property type="entry name" value="RuvA_C"/>
    <property type="match status" value="1"/>
</dbReference>
<evidence type="ECO:0000256" key="6">
    <source>
        <dbReference type="HAMAP-Rule" id="MF_00031"/>
    </source>
</evidence>
<dbReference type="InterPro" id="IPR000085">
    <property type="entry name" value="RuvA"/>
</dbReference>
<proteinExistence type="inferred from homology"/>
<dbReference type="GO" id="GO:0009379">
    <property type="term" value="C:Holliday junction helicase complex"/>
    <property type="evidence" value="ECO:0007669"/>
    <property type="project" value="InterPro"/>
</dbReference>
<feature type="region of interest" description="Domain I" evidence="6">
    <location>
        <begin position="1"/>
        <end position="64"/>
    </location>
</feature>
<keyword evidence="1 6" id="KW-0963">Cytoplasm</keyword>
<dbReference type="InterPro" id="IPR010994">
    <property type="entry name" value="RuvA_2-like"/>
</dbReference>
<comment type="caution">
    <text evidence="6">Lacks conserved residue(s) required for the propagation of feature annotation.</text>
</comment>
<comment type="similarity">
    <text evidence="6">Belongs to the RuvA family.</text>
</comment>
<dbReference type="GO" id="GO:0005737">
    <property type="term" value="C:cytoplasm"/>
    <property type="evidence" value="ECO:0007669"/>
    <property type="project" value="UniProtKB-SubCell"/>
</dbReference>
<dbReference type="SUPFAM" id="SSF46929">
    <property type="entry name" value="DNA helicase RuvA subunit, C-terminal domain"/>
    <property type="match status" value="1"/>
</dbReference>
<evidence type="ECO:0000256" key="1">
    <source>
        <dbReference type="ARBA" id="ARBA00022490"/>
    </source>
</evidence>
<dbReference type="SMART" id="SM00278">
    <property type="entry name" value="HhH1"/>
    <property type="match status" value="2"/>
</dbReference>
<keyword evidence="5 6" id="KW-0234">DNA repair</keyword>
<reference evidence="8" key="1">
    <citation type="journal article" date="2020" name="mSystems">
        <title>Genome- and Community-Level Interaction Insights into Carbon Utilization and Element Cycling Functions of Hydrothermarchaeota in Hydrothermal Sediment.</title>
        <authorList>
            <person name="Zhou Z."/>
            <person name="Liu Y."/>
            <person name="Xu W."/>
            <person name="Pan J."/>
            <person name="Luo Z.H."/>
            <person name="Li M."/>
        </authorList>
    </citation>
    <scope>NUCLEOTIDE SEQUENCE [LARGE SCALE GENOMIC DNA]</scope>
    <source>
        <strain evidence="8">HyVt-527</strain>
    </source>
</reference>
<keyword evidence="3 6" id="KW-0238">DNA-binding</keyword>
<dbReference type="HAMAP" id="MF_00031">
    <property type="entry name" value="DNA_HJ_migration_RuvA"/>
    <property type="match status" value="1"/>
</dbReference>
<dbReference type="Pfam" id="PF01330">
    <property type="entry name" value="RuvA_N"/>
    <property type="match status" value="1"/>
</dbReference>
<dbReference type="Gene3D" id="1.10.150.20">
    <property type="entry name" value="5' to 3' exonuclease, C-terminal subdomain"/>
    <property type="match status" value="1"/>
</dbReference>
<comment type="subcellular location">
    <subcellularLocation>
        <location evidence="6">Cytoplasm</location>
    </subcellularLocation>
</comment>
<keyword evidence="2 6" id="KW-0227">DNA damage</keyword>
<dbReference type="CDD" id="cd14332">
    <property type="entry name" value="UBA_RuvA_C"/>
    <property type="match status" value="1"/>
</dbReference>
<dbReference type="Gene3D" id="2.40.50.140">
    <property type="entry name" value="Nucleic acid-binding proteins"/>
    <property type="match status" value="1"/>
</dbReference>
<evidence type="ECO:0000256" key="5">
    <source>
        <dbReference type="ARBA" id="ARBA00023204"/>
    </source>
</evidence>
<gene>
    <name evidence="6 8" type="primary">ruvA</name>
    <name evidence="8" type="ORF">ENJ89_00460</name>
</gene>
<accession>A0A7V5PMD3</accession>
<comment type="subunit">
    <text evidence="6">Homotetramer. Forms an RuvA(8)-RuvB(12)-Holliday junction (HJ) complex. HJ DNA is sandwiched between 2 RuvA tetramers; dsDNA enters through RuvA and exits via RuvB. An RuvB hexamer assembles on each DNA strand where it exits the tetramer. Each RuvB hexamer is contacted by two RuvA subunits (via domain III) on 2 adjacent RuvB subunits; this complex drives branch migration. In the full resolvosome a probable DNA-RuvA(4)-RuvB(12)-RuvC(2) complex forms which resolves the HJ.</text>
</comment>